<dbReference type="Gene3D" id="3.40.50.970">
    <property type="match status" value="2"/>
</dbReference>
<feature type="domain" description="Thiamine pyrophosphate enzyme N-terminal TPP-binding" evidence="6">
    <location>
        <begin position="6"/>
        <end position="120"/>
    </location>
</feature>
<comment type="similarity">
    <text evidence="1 3">Belongs to the TPP enzyme family.</text>
</comment>
<feature type="domain" description="Thiamine pyrophosphate enzyme central" evidence="4">
    <location>
        <begin position="192"/>
        <end position="328"/>
    </location>
</feature>
<evidence type="ECO:0000259" key="5">
    <source>
        <dbReference type="Pfam" id="PF02775"/>
    </source>
</evidence>
<reference evidence="8" key="1">
    <citation type="submission" date="2023-07" db="EMBL/GenBank/DDBJ databases">
        <title>30 novel species of actinomycetes from the DSMZ collection.</title>
        <authorList>
            <person name="Nouioui I."/>
        </authorList>
    </citation>
    <scope>NUCLEOTIDE SEQUENCE [LARGE SCALE GENOMIC DNA]</scope>
    <source>
        <strain evidence="8">DSM 44743</strain>
    </source>
</reference>
<gene>
    <name evidence="7" type="primary">gcl</name>
    <name evidence="7" type="ORF">RM479_03150</name>
</gene>
<name>A0ABU2M437_9ACTN</name>
<dbReference type="NCBIfam" id="NF008431">
    <property type="entry name" value="PRK11269.1"/>
    <property type="match status" value="1"/>
</dbReference>
<evidence type="ECO:0000313" key="7">
    <source>
        <dbReference type="EMBL" id="MDT0327400.1"/>
    </source>
</evidence>
<dbReference type="RefSeq" id="WP_311510181.1">
    <property type="nucleotide sequence ID" value="NZ_JAVREP010000001.1"/>
</dbReference>
<dbReference type="Pfam" id="PF00205">
    <property type="entry name" value="TPP_enzyme_M"/>
    <property type="match status" value="1"/>
</dbReference>
<protein>
    <submittedName>
        <fullName evidence="7">Glyoxylate carboligase</fullName>
        <ecNumber evidence="7">4.1.1.47</ecNumber>
    </submittedName>
</protein>
<evidence type="ECO:0000259" key="4">
    <source>
        <dbReference type="Pfam" id="PF00205"/>
    </source>
</evidence>
<dbReference type="Gene3D" id="3.40.50.1220">
    <property type="entry name" value="TPP-binding domain"/>
    <property type="match status" value="1"/>
</dbReference>
<dbReference type="EMBL" id="JAVREP010000001">
    <property type="protein sequence ID" value="MDT0327400.1"/>
    <property type="molecule type" value="Genomic_DNA"/>
</dbReference>
<sequence>MARMPVMNAVVEVLKDEGVDTAFGCPGAAILPLYKAMEDVGGIEHLIVRHEEGATHMADGWSRTTGGVGVAIGTSGPAGTNMITGLYTAIADSIPIVCITGQQRTDLLDKEGFQAVDIVEIAKPVTKWAVQIKEAATAPWIFREAFRIAREGRPGPVLIDIPVDVAQQVIEYDPELDAPLTVDTVAPHPPRVERALDLLLAAERPLILAGGGVILAEASDELRELAEYLRVPVQVTLMGKGSFDEDSPLYAGMTGVQTSQRYGNASFLESDLVLAVGARFADRHTGRIDVYRGERTFIHVDVKATQIGRVFEPDLGVVSDARLFLRALLAAARRRDARARVEGWLDRVGELKSTLTRREDFDTVPIKAPRVYKEINEVFDEDTYFVTAIGLYQIWGGQHQKAYKPRRYQICGQAGPLGWEIPAAIGVKKALKNTEPDAEVVGIVGDYGFQYMVEELAVAAQYNVPYVLVMLNNEYLGLIRQASIPFEMNFQVDVHYDEYGTDNVKIMEAYGCSGRRVREPGDVRDALEWARKEAKATSRPVLVEIMIEREANTPHGPSIDAVKEFEPLPGA</sequence>
<evidence type="ECO:0000259" key="6">
    <source>
        <dbReference type="Pfam" id="PF02776"/>
    </source>
</evidence>
<evidence type="ECO:0000256" key="3">
    <source>
        <dbReference type="RuleBase" id="RU362132"/>
    </source>
</evidence>
<proteinExistence type="inferred from homology"/>
<dbReference type="SUPFAM" id="SSF52467">
    <property type="entry name" value="DHS-like NAD/FAD-binding domain"/>
    <property type="match status" value="1"/>
</dbReference>
<dbReference type="CDD" id="cd07035">
    <property type="entry name" value="TPP_PYR_POX_like"/>
    <property type="match status" value="1"/>
</dbReference>
<dbReference type="InterPro" id="IPR029061">
    <property type="entry name" value="THDP-binding"/>
</dbReference>
<dbReference type="PANTHER" id="PTHR18968:SF14">
    <property type="entry name" value="GLYOXYLATE CARBOLIGASE"/>
    <property type="match status" value="1"/>
</dbReference>
<dbReference type="EC" id="4.1.1.47" evidence="7"/>
<dbReference type="SUPFAM" id="SSF52518">
    <property type="entry name" value="Thiamin diphosphate-binding fold (THDP-binding)"/>
    <property type="match status" value="2"/>
</dbReference>
<dbReference type="InterPro" id="IPR012000">
    <property type="entry name" value="Thiamin_PyroP_enz_cen_dom"/>
</dbReference>
<organism evidence="7 8">
    <name type="scientific">Nocardiopsis lambiniae</name>
    <dbReference type="NCBI Taxonomy" id="3075539"/>
    <lineage>
        <taxon>Bacteria</taxon>
        <taxon>Bacillati</taxon>
        <taxon>Actinomycetota</taxon>
        <taxon>Actinomycetes</taxon>
        <taxon>Streptosporangiales</taxon>
        <taxon>Nocardiopsidaceae</taxon>
        <taxon>Nocardiopsis</taxon>
    </lineage>
</organism>
<dbReference type="InterPro" id="IPR011766">
    <property type="entry name" value="TPP_enzyme_TPP-bd"/>
</dbReference>
<dbReference type="Pfam" id="PF02775">
    <property type="entry name" value="TPP_enzyme_C"/>
    <property type="match status" value="1"/>
</dbReference>
<evidence type="ECO:0000256" key="1">
    <source>
        <dbReference type="ARBA" id="ARBA00007812"/>
    </source>
</evidence>
<dbReference type="PANTHER" id="PTHR18968">
    <property type="entry name" value="THIAMINE PYROPHOSPHATE ENZYMES"/>
    <property type="match status" value="1"/>
</dbReference>
<feature type="domain" description="Thiamine pyrophosphate enzyme TPP-binding" evidence="5">
    <location>
        <begin position="389"/>
        <end position="545"/>
    </location>
</feature>
<dbReference type="GO" id="GO:0009028">
    <property type="term" value="F:tartronate-semialdehyde synthase activity"/>
    <property type="evidence" value="ECO:0007669"/>
    <property type="project" value="UniProtKB-EC"/>
</dbReference>
<evidence type="ECO:0000313" key="8">
    <source>
        <dbReference type="Proteomes" id="UP001183390"/>
    </source>
</evidence>
<keyword evidence="7" id="KW-0456">Lyase</keyword>
<evidence type="ECO:0000256" key="2">
    <source>
        <dbReference type="ARBA" id="ARBA00023052"/>
    </source>
</evidence>
<keyword evidence="8" id="KW-1185">Reference proteome</keyword>
<accession>A0ABU2M437</accession>
<dbReference type="Proteomes" id="UP001183390">
    <property type="component" value="Unassembled WGS sequence"/>
</dbReference>
<keyword evidence="2 3" id="KW-0786">Thiamine pyrophosphate</keyword>
<dbReference type="Pfam" id="PF02776">
    <property type="entry name" value="TPP_enzyme_N"/>
    <property type="match status" value="1"/>
</dbReference>
<dbReference type="InterPro" id="IPR045229">
    <property type="entry name" value="TPP_enz"/>
</dbReference>
<dbReference type="InterPro" id="IPR029035">
    <property type="entry name" value="DHS-like_NAD/FAD-binding_dom"/>
</dbReference>
<dbReference type="InterPro" id="IPR012001">
    <property type="entry name" value="Thiamin_PyroP_enz_TPP-bd_dom"/>
</dbReference>
<comment type="caution">
    <text evidence="7">The sequence shown here is derived from an EMBL/GenBank/DDBJ whole genome shotgun (WGS) entry which is preliminary data.</text>
</comment>